<evidence type="ECO:0000256" key="3">
    <source>
        <dbReference type="ARBA" id="ARBA00022679"/>
    </source>
</evidence>
<keyword evidence="6 8" id="KW-1133">Transmembrane helix</keyword>
<dbReference type="InterPro" id="IPR001173">
    <property type="entry name" value="Glyco_trans_2-like"/>
</dbReference>
<reference evidence="10 11" key="1">
    <citation type="submission" date="2018-09" db="EMBL/GenBank/DDBJ databases">
        <title>Metagenome Assembled Genomes from an Advanced Water Purification Facility.</title>
        <authorList>
            <person name="Stamps B.W."/>
            <person name="Spear J.R."/>
        </authorList>
    </citation>
    <scope>NUCLEOTIDE SEQUENCE [LARGE SCALE GENOMIC DNA]</scope>
    <source>
        <strain evidence="10">Bin_63_2</strain>
    </source>
</reference>
<keyword evidence="2" id="KW-0328">Glycosyltransferase</keyword>
<dbReference type="CDD" id="cd04187">
    <property type="entry name" value="DPM1_like_bac"/>
    <property type="match status" value="1"/>
</dbReference>
<dbReference type="GO" id="GO:0005886">
    <property type="term" value="C:plasma membrane"/>
    <property type="evidence" value="ECO:0007669"/>
    <property type="project" value="TreeGrafter"/>
</dbReference>
<evidence type="ECO:0000313" key="11">
    <source>
        <dbReference type="Proteomes" id="UP000321026"/>
    </source>
</evidence>
<evidence type="ECO:0000256" key="4">
    <source>
        <dbReference type="ARBA" id="ARBA00022692"/>
    </source>
</evidence>
<keyword evidence="3 10" id="KW-0808">Transferase</keyword>
<proteinExistence type="predicted"/>
<evidence type="ECO:0000313" key="10">
    <source>
        <dbReference type="EMBL" id="TXG77897.1"/>
    </source>
</evidence>
<feature type="transmembrane region" description="Helical" evidence="8">
    <location>
        <begin position="231"/>
        <end position="254"/>
    </location>
</feature>
<keyword evidence="5" id="KW-0448">Lipopolysaccharide biosynthesis</keyword>
<dbReference type="Gene3D" id="3.90.550.10">
    <property type="entry name" value="Spore Coat Polysaccharide Biosynthesis Protein SpsA, Chain A"/>
    <property type="match status" value="1"/>
</dbReference>
<evidence type="ECO:0000256" key="8">
    <source>
        <dbReference type="SAM" id="Phobius"/>
    </source>
</evidence>
<dbReference type="EMBL" id="SSDS01000034">
    <property type="protein sequence ID" value="TXG77897.1"/>
    <property type="molecule type" value="Genomic_DNA"/>
</dbReference>
<dbReference type="InterPro" id="IPR029044">
    <property type="entry name" value="Nucleotide-diphossugar_trans"/>
</dbReference>
<dbReference type="PANTHER" id="PTHR48090:SF3">
    <property type="entry name" value="UNDECAPRENYL-PHOSPHATE 4-DEOXY-4-FORMAMIDO-L-ARABINOSE TRANSFERASE"/>
    <property type="match status" value="1"/>
</dbReference>
<dbReference type="PANTHER" id="PTHR48090">
    <property type="entry name" value="UNDECAPRENYL-PHOSPHATE 4-DEOXY-4-FORMAMIDO-L-ARABINOSE TRANSFERASE-RELATED"/>
    <property type="match status" value="1"/>
</dbReference>
<comment type="caution">
    <text evidence="10">The sequence shown here is derived from an EMBL/GenBank/DDBJ whole genome shotgun (WGS) entry which is preliminary data.</text>
</comment>
<evidence type="ECO:0000256" key="7">
    <source>
        <dbReference type="ARBA" id="ARBA00023136"/>
    </source>
</evidence>
<dbReference type="Proteomes" id="UP000321026">
    <property type="component" value="Unassembled WGS sequence"/>
</dbReference>
<evidence type="ECO:0000256" key="2">
    <source>
        <dbReference type="ARBA" id="ARBA00022676"/>
    </source>
</evidence>
<dbReference type="InterPro" id="IPR050256">
    <property type="entry name" value="Glycosyltransferase_2"/>
</dbReference>
<dbReference type="GO" id="GO:0016757">
    <property type="term" value="F:glycosyltransferase activity"/>
    <property type="evidence" value="ECO:0007669"/>
    <property type="project" value="UniProtKB-KW"/>
</dbReference>
<dbReference type="Pfam" id="PF00535">
    <property type="entry name" value="Glycos_transf_2"/>
    <property type="match status" value="1"/>
</dbReference>
<feature type="transmembrane region" description="Helical" evidence="8">
    <location>
        <begin position="266"/>
        <end position="293"/>
    </location>
</feature>
<dbReference type="GO" id="GO:0009103">
    <property type="term" value="P:lipopolysaccharide biosynthetic process"/>
    <property type="evidence" value="ECO:0007669"/>
    <property type="project" value="UniProtKB-KW"/>
</dbReference>
<evidence type="ECO:0000256" key="1">
    <source>
        <dbReference type="ARBA" id="ARBA00022475"/>
    </source>
</evidence>
<keyword evidence="4 8" id="KW-0812">Transmembrane</keyword>
<dbReference type="SUPFAM" id="SSF53448">
    <property type="entry name" value="Nucleotide-diphospho-sugar transferases"/>
    <property type="match status" value="1"/>
</dbReference>
<dbReference type="AlphaFoldDB" id="A0A5C7J8U7"/>
<feature type="domain" description="Glycosyltransferase 2-like" evidence="9">
    <location>
        <begin position="9"/>
        <end position="166"/>
    </location>
</feature>
<protein>
    <submittedName>
        <fullName evidence="10">Glycosyltransferase</fullName>
    </submittedName>
</protein>
<sequence>MNTEKPWLSVIVPLYNEEGNVAELHKKIVAAVSNIGRSFEIIFIDDGSKDKTLEETKNLSPLKLIVFRKNFGQTAAFDAGFKAAQGDIVITLDGDLQNDPADIPLLLAKMEEGYDVVSGWRYKRQDPLSKKIPSRIANLLRKFLIHDNIHDSGCSLKAYKRECFRDVDLFGEMHRFIPAILQLEGYRVGEVKVSHHPRVHGVTKYNWKRGFKGFVDMVSIWFWRKYSHRPLHLFGASGVMLSALGVIILTWMAVEKLYFGASIADRLWPLIGVFFTLIGIQLFISGLLADIMVRNYDQIRHRMNYNIRDIREQGVASKE</sequence>
<evidence type="ECO:0000259" key="9">
    <source>
        <dbReference type="Pfam" id="PF00535"/>
    </source>
</evidence>
<organism evidence="10 11">
    <name type="scientific">Candidatus Dojkabacteria bacterium</name>
    <dbReference type="NCBI Taxonomy" id="2099670"/>
    <lineage>
        <taxon>Bacteria</taxon>
        <taxon>Candidatus Dojkabacteria</taxon>
    </lineage>
</organism>
<keyword evidence="7 8" id="KW-0472">Membrane</keyword>
<name>A0A5C7J8U7_9BACT</name>
<gene>
    <name evidence="10" type="ORF">E6Q11_02020</name>
</gene>
<evidence type="ECO:0000256" key="5">
    <source>
        <dbReference type="ARBA" id="ARBA00022985"/>
    </source>
</evidence>
<evidence type="ECO:0000256" key="6">
    <source>
        <dbReference type="ARBA" id="ARBA00022989"/>
    </source>
</evidence>
<keyword evidence="1" id="KW-1003">Cell membrane</keyword>
<accession>A0A5C7J8U7</accession>